<proteinExistence type="predicted"/>
<accession>W6QE75</accession>
<feature type="compositionally biased region" description="Low complexity" evidence="1">
    <location>
        <begin position="47"/>
        <end position="67"/>
    </location>
</feature>
<name>W6QE75_PENRF</name>
<dbReference type="AlphaFoldDB" id="W6QE75"/>
<feature type="region of interest" description="Disordered" evidence="1">
    <location>
        <begin position="24"/>
        <end position="78"/>
    </location>
</feature>
<feature type="compositionally biased region" description="Basic and acidic residues" evidence="1">
    <location>
        <begin position="69"/>
        <end position="78"/>
    </location>
</feature>
<dbReference type="Proteomes" id="UP000030686">
    <property type="component" value="Unassembled WGS sequence"/>
</dbReference>
<gene>
    <name evidence="2" type="ORF">PROQFM164_S02g002655</name>
</gene>
<organism evidence="2 3">
    <name type="scientific">Penicillium roqueforti (strain FM164)</name>
    <dbReference type="NCBI Taxonomy" id="1365484"/>
    <lineage>
        <taxon>Eukaryota</taxon>
        <taxon>Fungi</taxon>
        <taxon>Dikarya</taxon>
        <taxon>Ascomycota</taxon>
        <taxon>Pezizomycotina</taxon>
        <taxon>Eurotiomycetes</taxon>
        <taxon>Eurotiomycetidae</taxon>
        <taxon>Eurotiales</taxon>
        <taxon>Aspergillaceae</taxon>
        <taxon>Penicillium</taxon>
    </lineage>
</organism>
<evidence type="ECO:0000313" key="3">
    <source>
        <dbReference type="Proteomes" id="UP000030686"/>
    </source>
</evidence>
<evidence type="ECO:0000256" key="1">
    <source>
        <dbReference type="SAM" id="MobiDB-lite"/>
    </source>
</evidence>
<evidence type="ECO:0000313" key="2">
    <source>
        <dbReference type="EMBL" id="CDM32504.1"/>
    </source>
</evidence>
<protein>
    <submittedName>
        <fullName evidence="2">Genomic scaffold, ProqFM164S02</fullName>
    </submittedName>
</protein>
<keyword evidence="3" id="KW-1185">Reference proteome</keyword>
<reference evidence="2" key="1">
    <citation type="journal article" date="2014" name="Nat. Commun.">
        <title>Multiple recent horizontal transfers of a large genomic region in cheese making fungi.</title>
        <authorList>
            <person name="Cheeseman K."/>
            <person name="Ropars J."/>
            <person name="Renault P."/>
            <person name="Dupont J."/>
            <person name="Gouzy J."/>
            <person name="Branca A."/>
            <person name="Abraham A.L."/>
            <person name="Ceppi M."/>
            <person name="Conseiller E."/>
            <person name="Debuchy R."/>
            <person name="Malagnac F."/>
            <person name="Goarin A."/>
            <person name="Silar P."/>
            <person name="Lacoste S."/>
            <person name="Sallet E."/>
            <person name="Bensimon A."/>
            <person name="Giraud T."/>
            <person name="Brygoo Y."/>
        </authorList>
    </citation>
    <scope>NUCLEOTIDE SEQUENCE [LARGE SCALE GENOMIC DNA]</scope>
    <source>
        <strain evidence="2">FM164</strain>
    </source>
</reference>
<dbReference type="EMBL" id="HG792016">
    <property type="protein sequence ID" value="CDM32504.1"/>
    <property type="molecule type" value="Genomic_DNA"/>
</dbReference>
<sequence length="78" mass="8754">MSSFPFSQLWEVRIEISHTAFFPLPFRNPSTCTHDPGPEPRQSHQEATSAASHNTSSSQNTSLVQSSDHLSKIPRLFE</sequence>